<dbReference type="EMBL" id="KK207783">
    <property type="protein sequence ID" value="EZF54505.1"/>
    <property type="molecule type" value="Genomic_DNA"/>
</dbReference>
<accession>A0A022W7U9</accession>
<gene>
    <name evidence="1" type="ORF">H103_02739</name>
</gene>
<organism evidence="1">
    <name type="scientific">Trichophyton rubrum CBS 288.86</name>
    <dbReference type="NCBI Taxonomy" id="1215330"/>
    <lineage>
        <taxon>Eukaryota</taxon>
        <taxon>Fungi</taxon>
        <taxon>Dikarya</taxon>
        <taxon>Ascomycota</taxon>
        <taxon>Pezizomycotina</taxon>
        <taxon>Eurotiomycetes</taxon>
        <taxon>Eurotiomycetidae</taxon>
        <taxon>Onygenales</taxon>
        <taxon>Arthrodermataceae</taxon>
        <taxon>Trichophyton</taxon>
    </lineage>
</organism>
<sequence length="203" mass="22374">MWENGGYLSASKLRLSSSPTISKRTGAKRGSKRNLARSSCLVAYRGNSDWDDGVRFGLFPFAIVPHPSFVPLIANDCTCILCNSGREECERGRVIAKGTLRLEGAMPRKEKDQWGGGGCQKEIETYRYLCNVHTTPSRSSKDQPRSLSGLDVFIPESVAHNGLWLNLNTCSSVDFRADVTAAIEKWYSVVEAVGMSKMQCSQS</sequence>
<dbReference type="AlphaFoldDB" id="A0A022W7U9"/>
<evidence type="ECO:0000313" key="1">
    <source>
        <dbReference type="EMBL" id="EZF54505.1"/>
    </source>
</evidence>
<dbReference type="Proteomes" id="UP000023758">
    <property type="component" value="Unassembled WGS sequence"/>
</dbReference>
<proteinExistence type="predicted"/>
<protein>
    <submittedName>
        <fullName evidence="1">Uncharacterized protein</fullName>
    </submittedName>
</protein>
<reference evidence="1" key="1">
    <citation type="submission" date="2014-02" db="EMBL/GenBank/DDBJ databases">
        <title>The Genome Sequence of Trichophyton rubrum (morphotype fischeri) CBS 288.86.</title>
        <authorList>
            <consortium name="The Broad Institute Genomics Platform"/>
            <person name="Cuomo C.A."/>
            <person name="White T.C."/>
            <person name="Graser Y."/>
            <person name="Martinez-Rossi N."/>
            <person name="Heitman J."/>
            <person name="Young S.K."/>
            <person name="Zeng Q."/>
            <person name="Gargeya S."/>
            <person name="Abouelleil A."/>
            <person name="Alvarado L."/>
            <person name="Chapman S.B."/>
            <person name="Gainer-Dewar J."/>
            <person name="Goldberg J."/>
            <person name="Griggs A."/>
            <person name="Gujja S."/>
            <person name="Hansen M."/>
            <person name="Howarth C."/>
            <person name="Imamovic A."/>
            <person name="Larimer J."/>
            <person name="Martinez D."/>
            <person name="Murphy C."/>
            <person name="Pearson M.D."/>
            <person name="Persinoti G."/>
            <person name="Poon T."/>
            <person name="Priest M."/>
            <person name="Roberts A.D."/>
            <person name="Saif S."/>
            <person name="Shea T.D."/>
            <person name="Sykes S.N."/>
            <person name="Wortman J."/>
            <person name="Nusbaum C."/>
            <person name="Birren B."/>
        </authorList>
    </citation>
    <scope>NUCLEOTIDE SEQUENCE [LARGE SCALE GENOMIC DNA]</scope>
    <source>
        <strain evidence="1">CBS 288.86</strain>
    </source>
</reference>
<name>A0A022W7U9_TRIRU</name>
<dbReference type="HOGENOM" id="CLU_1349755_0_0_1"/>